<feature type="domain" description="Flagellar basal body rod protein N-terminal" evidence="7">
    <location>
        <begin position="7"/>
        <end position="36"/>
    </location>
</feature>
<keyword evidence="10" id="KW-0969">Cilium</keyword>
<proteinExistence type="inferred from homology"/>
<dbReference type="InterPro" id="IPR020013">
    <property type="entry name" value="Flagellar_FlgE/F/G"/>
</dbReference>
<evidence type="ECO:0000259" key="8">
    <source>
        <dbReference type="Pfam" id="PF06429"/>
    </source>
</evidence>
<dbReference type="AlphaFoldDB" id="A0A7M2X272"/>
<keyword evidence="11" id="KW-1185">Reference proteome</keyword>
<dbReference type="NCBIfam" id="TIGR02488">
    <property type="entry name" value="flgG_G_neg"/>
    <property type="match status" value="1"/>
</dbReference>
<organism evidence="10 11">
    <name type="scientific">Humisphaera borealis</name>
    <dbReference type="NCBI Taxonomy" id="2807512"/>
    <lineage>
        <taxon>Bacteria</taxon>
        <taxon>Pseudomonadati</taxon>
        <taxon>Planctomycetota</taxon>
        <taxon>Phycisphaerae</taxon>
        <taxon>Tepidisphaerales</taxon>
        <taxon>Tepidisphaeraceae</taxon>
        <taxon>Humisphaera</taxon>
    </lineage>
</organism>
<sequence length="269" mass="28149">MAITALHSAATGLRALSTRIDVVANNLANAETTAFKRARLNFEDLMYLALRQPGTTNGAGDVSPAGIFVGLGTKISNSQLDLEQGSMENTGRPLDVGIQGAGFFKVKIMDSIGGGTGYTRNGNFFVNNVGELVLGIGDGYKLIPPITIPPNTSEISISQDGNIEVIIGGQTTKQNVGQLSVTSFINPQGLQLQGGSIYTETGASGQPVDNVPGEGGTGQLLQGFLEASNVDPVKELVTLIKTQRAFELNSQSIQTADQALQTIGNLRRG</sequence>
<dbReference type="SUPFAM" id="SSF117143">
    <property type="entry name" value="Flagellar hook protein flgE"/>
    <property type="match status" value="1"/>
</dbReference>
<reference evidence="10 11" key="1">
    <citation type="submission" date="2020-10" db="EMBL/GenBank/DDBJ databases">
        <title>Wide distribution of Phycisphaera-like planctomycetes from WD2101 soil group in peatlands and genome analysis of the first cultivated representative.</title>
        <authorList>
            <person name="Dedysh S.N."/>
            <person name="Beletsky A.V."/>
            <person name="Ivanova A."/>
            <person name="Kulichevskaya I.S."/>
            <person name="Suzina N.E."/>
            <person name="Philippov D.A."/>
            <person name="Rakitin A.L."/>
            <person name="Mardanov A.V."/>
            <person name="Ravin N.V."/>
        </authorList>
    </citation>
    <scope>NUCLEOTIDE SEQUENCE [LARGE SCALE GENOMIC DNA]</scope>
    <source>
        <strain evidence="10 11">M1803</strain>
    </source>
</reference>
<comment type="subcellular location">
    <subcellularLocation>
        <location evidence="1 6">Bacterial flagellum basal body</location>
    </subcellularLocation>
</comment>
<evidence type="ECO:0000256" key="5">
    <source>
        <dbReference type="NCBIfam" id="TIGR02488"/>
    </source>
</evidence>
<dbReference type="Pfam" id="PF22692">
    <property type="entry name" value="LlgE_F_G_D1"/>
    <property type="match status" value="1"/>
</dbReference>
<keyword evidence="10" id="KW-0966">Cell projection</keyword>
<dbReference type="PANTHER" id="PTHR30435">
    <property type="entry name" value="FLAGELLAR PROTEIN"/>
    <property type="match status" value="1"/>
</dbReference>
<gene>
    <name evidence="10" type="primary">flgG</name>
    <name evidence="10" type="ORF">IPV69_09305</name>
</gene>
<accession>A0A7M2X272</accession>
<feature type="domain" description="Flagellar basal-body/hook protein C-terminal" evidence="8">
    <location>
        <begin position="222"/>
        <end position="265"/>
    </location>
</feature>
<comment type="similarity">
    <text evidence="2 6">Belongs to the flagella basal body rod proteins family.</text>
</comment>
<evidence type="ECO:0000313" key="11">
    <source>
        <dbReference type="Proteomes" id="UP000593765"/>
    </source>
</evidence>
<dbReference type="KEGG" id="hbs:IPV69_09305"/>
<protein>
    <recommendedName>
        <fullName evidence="3 5">Flagellar basal-body rod protein FlgG</fullName>
    </recommendedName>
</protein>
<dbReference type="GO" id="GO:0009426">
    <property type="term" value="C:bacterial-type flagellum basal body, distal rod"/>
    <property type="evidence" value="ECO:0007669"/>
    <property type="project" value="UniProtKB-UniRule"/>
</dbReference>
<dbReference type="PANTHER" id="PTHR30435:SF19">
    <property type="entry name" value="FLAGELLAR BASAL-BODY ROD PROTEIN FLGG"/>
    <property type="match status" value="1"/>
</dbReference>
<dbReference type="InterPro" id="IPR010930">
    <property type="entry name" value="Flg_bb/hook_C_dom"/>
</dbReference>
<dbReference type="EMBL" id="CP063458">
    <property type="protein sequence ID" value="QOV91532.1"/>
    <property type="molecule type" value="Genomic_DNA"/>
</dbReference>
<dbReference type="GO" id="GO:0071978">
    <property type="term" value="P:bacterial-type flagellum-dependent swarming motility"/>
    <property type="evidence" value="ECO:0007669"/>
    <property type="project" value="TreeGrafter"/>
</dbReference>
<keyword evidence="4 6" id="KW-0975">Bacterial flagellum</keyword>
<evidence type="ECO:0000256" key="3">
    <source>
        <dbReference type="ARBA" id="ARBA00017948"/>
    </source>
</evidence>
<dbReference type="InterPro" id="IPR012834">
    <property type="entry name" value="FlgG_G_neg"/>
</dbReference>
<dbReference type="InterPro" id="IPR053967">
    <property type="entry name" value="LlgE_F_G-like_D1"/>
</dbReference>
<evidence type="ECO:0000313" key="10">
    <source>
        <dbReference type="EMBL" id="QOV91532.1"/>
    </source>
</evidence>
<dbReference type="Proteomes" id="UP000593765">
    <property type="component" value="Chromosome"/>
</dbReference>
<feature type="domain" description="Flagellar hook protein FlgE/F/G-like D1" evidence="9">
    <location>
        <begin position="98"/>
        <end position="165"/>
    </location>
</feature>
<evidence type="ECO:0000259" key="7">
    <source>
        <dbReference type="Pfam" id="PF00460"/>
    </source>
</evidence>
<evidence type="ECO:0000256" key="4">
    <source>
        <dbReference type="ARBA" id="ARBA00023143"/>
    </source>
</evidence>
<dbReference type="InterPro" id="IPR037925">
    <property type="entry name" value="FlgE/F/G-like"/>
</dbReference>
<name>A0A7M2X272_9BACT</name>
<evidence type="ECO:0000256" key="6">
    <source>
        <dbReference type="RuleBase" id="RU362116"/>
    </source>
</evidence>
<dbReference type="InterPro" id="IPR001444">
    <property type="entry name" value="Flag_bb_rod_N"/>
</dbReference>
<dbReference type="RefSeq" id="WP_206294830.1">
    <property type="nucleotide sequence ID" value="NZ_CP063458.1"/>
</dbReference>
<dbReference type="Pfam" id="PF00460">
    <property type="entry name" value="Flg_bb_rod"/>
    <property type="match status" value="1"/>
</dbReference>
<evidence type="ECO:0000256" key="1">
    <source>
        <dbReference type="ARBA" id="ARBA00004117"/>
    </source>
</evidence>
<keyword evidence="10" id="KW-0282">Flagellum</keyword>
<evidence type="ECO:0000259" key="9">
    <source>
        <dbReference type="Pfam" id="PF22692"/>
    </source>
</evidence>
<dbReference type="NCBIfam" id="TIGR03506">
    <property type="entry name" value="FlgEFG_subfam"/>
    <property type="match status" value="2"/>
</dbReference>
<dbReference type="Pfam" id="PF06429">
    <property type="entry name" value="Flg_bbr_C"/>
    <property type="match status" value="1"/>
</dbReference>
<evidence type="ECO:0000256" key="2">
    <source>
        <dbReference type="ARBA" id="ARBA00009677"/>
    </source>
</evidence>